<keyword evidence="7" id="KW-0406">Ion transport</keyword>
<dbReference type="SUPFAM" id="SSF56935">
    <property type="entry name" value="Porins"/>
    <property type="match status" value="1"/>
</dbReference>
<keyword evidence="3 11" id="KW-1134">Transmembrane beta strand</keyword>
<dbReference type="InterPro" id="IPR000531">
    <property type="entry name" value="Beta-barrel_TonB"/>
</dbReference>
<dbReference type="InterPro" id="IPR037066">
    <property type="entry name" value="Plug_dom_sf"/>
</dbReference>
<dbReference type="InterPro" id="IPR039426">
    <property type="entry name" value="TonB-dep_rcpt-like"/>
</dbReference>
<reference evidence="16" key="2">
    <citation type="submission" date="2023-01" db="EMBL/GenBank/DDBJ databases">
        <title>Draft genome sequence of Algimonas ampicilliniresistens strain NBRC 108219.</title>
        <authorList>
            <person name="Sun Q."/>
            <person name="Mori K."/>
        </authorList>
    </citation>
    <scope>NUCLEOTIDE SEQUENCE</scope>
    <source>
        <strain evidence="16">NBRC 108219</strain>
    </source>
</reference>
<dbReference type="PANTHER" id="PTHR32552:SF81">
    <property type="entry name" value="TONB-DEPENDENT OUTER MEMBRANE RECEPTOR"/>
    <property type="match status" value="1"/>
</dbReference>
<evidence type="ECO:0000313" key="17">
    <source>
        <dbReference type="Proteomes" id="UP001161391"/>
    </source>
</evidence>
<dbReference type="Pfam" id="PF07715">
    <property type="entry name" value="Plug"/>
    <property type="match status" value="1"/>
</dbReference>
<evidence type="ECO:0000256" key="13">
    <source>
        <dbReference type="SAM" id="SignalP"/>
    </source>
</evidence>
<name>A0ABQ5VBL4_9PROT</name>
<evidence type="ECO:0000256" key="7">
    <source>
        <dbReference type="ARBA" id="ARBA00023065"/>
    </source>
</evidence>
<evidence type="ECO:0000256" key="10">
    <source>
        <dbReference type="ARBA" id="ARBA00023237"/>
    </source>
</evidence>
<feature type="domain" description="TonB-dependent receptor plug" evidence="15">
    <location>
        <begin position="45"/>
        <end position="160"/>
    </location>
</feature>
<keyword evidence="17" id="KW-1185">Reference proteome</keyword>
<evidence type="ECO:0000256" key="11">
    <source>
        <dbReference type="PROSITE-ProRule" id="PRU01360"/>
    </source>
</evidence>
<keyword evidence="9 11" id="KW-0472">Membrane</keyword>
<protein>
    <submittedName>
        <fullName evidence="16">TonB-dependent receptor</fullName>
    </submittedName>
</protein>
<keyword evidence="10 11" id="KW-0998">Cell outer membrane</keyword>
<keyword evidence="6" id="KW-0408">Iron</keyword>
<dbReference type="CDD" id="cd01347">
    <property type="entry name" value="ligand_gated_channel"/>
    <property type="match status" value="1"/>
</dbReference>
<feature type="signal peptide" evidence="13">
    <location>
        <begin position="1"/>
        <end position="25"/>
    </location>
</feature>
<dbReference type="RefSeq" id="WP_284389552.1">
    <property type="nucleotide sequence ID" value="NZ_BSNK01000002.1"/>
</dbReference>
<accession>A0ABQ5VBL4</accession>
<evidence type="ECO:0000256" key="6">
    <source>
        <dbReference type="ARBA" id="ARBA00023004"/>
    </source>
</evidence>
<keyword evidence="16" id="KW-0675">Receptor</keyword>
<dbReference type="Gene3D" id="2.40.170.20">
    <property type="entry name" value="TonB-dependent receptor, beta-barrel domain"/>
    <property type="match status" value="1"/>
</dbReference>
<comment type="similarity">
    <text evidence="11 12">Belongs to the TonB-dependent receptor family.</text>
</comment>
<evidence type="ECO:0000259" key="14">
    <source>
        <dbReference type="Pfam" id="PF00593"/>
    </source>
</evidence>
<feature type="chain" id="PRO_5046109087" evidence="13">
    <location>
        <begin position="26"/>
        <end position="681"/>
    </location>
</feature>
<evidence type="ECO:0000256" key="1">
    <source>
        <dbReference type="ARBA" id="ARBA00004571"/>
    </source>
</evidence>
<dbReference type="InterPro" id="IPR012910">
    <property type="entry name" value="Plug_dom"/>
</dbReference>
<sequence length="681" mass="73263">MFRSKFSIALLLSTSLSLLSNAALAQTSVQLDEIIVTGERQETTLKNTGSSVVVTTGATLDAFAGPDTLERIYQQTANVTSSGADGQGPTIRGSNTSGILTSVESFFGGALPRTTIQVDGRQLSFNEFVYASASAWDIKRVEIFRGPQTTTQGRNAISGAIFVETNDPNFEEFEGRVRAIVGDDATRQGSGVISGPIGNGDVAFRLSADYREQDTFIEPLGVTNDFGADSLTKTESLSLRGKLGIRPSSMPGLDVLLTVSHSDREGPQSETLDAPFENLTRFNPTFAVFGTDATAGIANIKYDLNDTISFQNVFTISDGNATRLAPAGSGEATISSDEVSNEFLVKLNTDRLTGLAGVYVSAIDNDDAINLAGFGIGSGSFEGDRDSLGLFVEGTYGITDRLFLTAGGRYQKDSQTRTGGFTIIPINFDDTFDAFLPKAELAYDVTDNVRIGLQTEKGFNAGGFTFNFETFQQDVFEEETLWNYEAFLRGDFLGGRLGVNANVFYTDFKDIQLSTLVELGPDFFANVFSNAPEARAIGGEVDVRFQATKTLRLNAGLGLTDTEIESNTTAGALTTGHEFQRAPGLTAIAGAVWNPIEPVELSAFARYSDGYFSDDANLDANAVDSYFTMDLQASYTIGQARFFIDATNVFDEFYAVNVFSEGASGTIGDLRRVSVGLDYRF</sequence>
<keyword evidence="13" id="KW-0732">Signal</keyword>
<keyword evidence="4" id="KW-0410">Iron transport</keyword>
<dbReference type="Pfam" id="PF00593">
    <property type="entry name" value="TonB_dep_Rec_b-barrel"/>
    <property type="match status" value="1"/>
</dbReference>
<dbReference type="Gene3D" id="2.170.130.10">
    <property type="entry name" value="TonB-dependent receptor, plug domain"/>
    <property type="match status" value="1"/>
</dbReference>
<keyword evidence="8 12" id="KW-0798">TonB box</keyword>
<evidence type="ECO:0000256" key="3">
    <source>
        <dbReference type="ARBA" id="ARBA00022452"/>
    </source>
</evidence>
<feature type="domain" description="TonB-dependent receptor-like beta-barrel" evidence="14">
    <location>
        <begin position="282"/>
        <end position="648"/>
    </location>
</feature>
<evidence type="ECO:0000256" key="12">
    <source>
        <dbReference type="RuleBase" id="RU003357"/>
    </source>
</evidence>
<evidence type="ECO:0000256" key="5">
    <source>
        <dbReference type="ARBA" id="ARBA00022692"/>
    </source>
</evidence>
<dbReference type="Proteomes" id="UP001161391">
    <property type="component" value="Unassembled WGS sequence"/>
</dbReference>
<evidence type="ECO:0000259" key="15">
    <source>
        <dbReference type="Pfam" id="PF07715"/>
    </source>
</evidence>
<keyword evidence="2 11" id="KW-0813">Transport</keyword>
<proteinExistence type="inferred from homology"/>
<comment type="caution">
    <text evidence="16">The sequence shown here is derived from an EMBL/GenBank/DDBJ whole genome shotgun (WGS) entry which is preliminary data.</text>
</comment>
<dbReference type="InterPro" id="IPR036942">
    <property type="entry name" value="Beta-barrel_TonB_sf"/>
</dbReference>
<evidence type="ECO:0000256" key="8">
    <source>
        <dbReference type="ARBA" id="ARBA00023077"/>
    </source>
</evidence>
<evidence type="ECO:0000256" key="4">
    <source>
        <dbReference type="ARBA" id="ARBA00022496"/>
    </source>
</evidence>
<evidence type="ECO:0000256" key="9">
    <source>
        <dbReference type="ARBA" id="ARBA00023136"/>
    </source>
</evidence>
<comment type="subcellular location">
    <subcellularLocation>
        <location evidence="1 11">Cell outer membrane</location>
        <topology evidence="1 11">Multi-pass membrane protein</topology>
    </subcellularLocation>
</comment>
<organism evidence="16 17">
    <name type="scientific">Algimonas ampicilliniresistens</name>
    <dbReference type="NCBI Taxonomy" id="1298735"/>
    <lineage>
        <taxon>Bacteria</taxon>
        <taxon>Pseudomonadati</taxon>
        <taxon>Pseudomonadota</taxon>
        <taxon>Alphaproteobacteria</taxon>
        <taxon>Maricaulales</taxon>
        <taxon>Robiginitomaculaceae</taxon>
        <taxon>Algimonas</taxon>
    </lineage>
</organism>
<keyword evidence="5 11" id="KW-0812">Transmembrane</keyword>
<reference evidence="16" key="1">
    <citation type="journal article" date="2014" name="Int. J. Syst. Evol. Microbiol.">
        <title>Complete genome of a new Firmicutes species belonging to the dominant human colonic microbiota ('Ruminococcus bicirculans') reveals two chromosomes and a selective capacity to utilize plant glucans.</title>
        <authorList>
            <consortium name="NISC Comparative Sequencing Program"/>
            <person name="Wegmann U."/>
            <person name="Louis P."/>
            <person name="Goesmann A."/>
            <person name="Henrissat B."/>
            <person name="Duncan S.H."/>
            <person name="Flint H.J."/>
        </authorList>
    </citation>
    <scope>NUCLEOTIDE SEQUENCE</scope>
    <source>
        <strain evidence="16">NBRC 108219</strain>
    </source>
</reference>
<evidence type="ECO:0000256" key="2">
    <source>
        <dbReference type="ARBA" id="ARBA00022448"/>
    </source>
</evidence>
<dbReference type="PANTHER" id="PTHR32552">
    <property type="entry name" value="FERRICHROME IRON RECEPTOR-RELATED"/>
    <property type="match status" value="1"/>
</dbReference>
<evidence type="ECO:0000313" key="16">
    <source>
        <dbReference type="EMBL" id="GLQ23782.1"/>
    </source>
</evidence>
<dbReference type="EMBL" id="BSNK01000002">
    <property type="protein sequence ID" value="GLQ23782.1"/>
    <property type="molecule type" value="Genomic_DNA"/>
</dbReference>
<gene>
    <name evidence="16" type="ORF">GCM10007853_16560</name>
</gene>
<dbReference type="PROSITE" id="PS52016">
    <property type="entry name" value="TONB_DEPENDENT_REC_3"/>
    <property type="match status" value="1"/>
</dbReference>